<evidence type="ECO:0000313" key="2">
    <source>
        <dbReference type="Proteomes" id="UP000054538"/>
    </source>
</evidence>
<dbReference type="HOGENOM" id="CLU_1482462_0_0_1"/>
<gene>
    <name evidence="1" type="ORF">PAXRUDRAFT_823342</name>
</gene>
<protein>
    <submittedName>
        <fullName evidence="1">Unplaced genomic scaffold scaffold_54, whole genome shotgun sequence</fullName>
    </submittedName>
</protein>
<keyword evidence="2" id="KW-1185">Reference proteome</keyword>
<sequence length="182" mass="19990">MDTLSATKIPPVMTSLASQLPFFRIKPLNCPVGLESSGPETVLVVAWLRGWAPGIRVCEQLEHLSIRYHHLHTANGPRLPVGGRQTCVVVPTRASVQICRAETASRVAQGRTTELMGIGLTRSHARDTRNIQDAAKALSSIKAATTAISEQLQFQSEDTFYVLRIAPETTKWRRWGGIVGHL</sequence>
<evidence type="ECO:0000313" key="1">
    <source>
        <dbReference type="EMBL" id="KIK98914.1"/>
    </source>
</evidence>
<accession>A0A0D0E8Y3</accession>
<dbReference type="InParanoid" id="A0A0D0E8Y3"/>
<dbReference type="Proteomes" id="UP000054538">
    <property type="component" value="Unassembled WGS sequence"/>
</dbReference>
<organism evidence="1 2">
    <name type="scientific">Paxillus rubicundulus Ve08.2h10</name>
    <dbReference type="NCBI Taxonomy" id="930991"/>
    <lineage>
        <taxon>Eukaryota</taxon>
        <taxon>Fungi</taxon>
        <taxon>Dikarya</taxon>
        <taxon>Basidiomycota</taxon>
        <taxon>Agaricomycotina</taxon>
        <taxon>Agaricomycetes</taxon>
        <taxon>Agaricomycetidae</taxon>
        <taxon>Boletales</taxon>
        <taxon>Paxilineae</taxon>
        <taxon>Paxillaceae</taxon>
        <taxon>Paxillus</taxon>
    </lineage>
</organism>
<dbReference type="AlphaFoldDB" id="A0A0D0E8Y3"/>
<reference evidence="2" key="2">
    <citation type="submission" date="2015-01" db="EMBL/GenBank/DDBJ databases">
        <title>Evolutionary Origins and Diversification of the Mycorrhizal Mutualists.</title>
        <authorList>
            <consortium name="DOE Joint Genome Institute"/>
            <consortium name="Mycorrhizal Genomics Consortium"/>
            <person name="Kohler A."/>
            <person name="Kuo A."/>
            <person name="Nagy L.G."/>
            <person name="Floudas D."/>
            <person name="Copeland A."/>
            <person name="Barry K.W."/>
            <person name="Cichocki N."/>
            <person name="Veneault-Fourrey C."/>
            <person name="LaButti K."/>
            <person name="Lindquist E.A."/>
            <person name="Lipzen A."/>
            <person name="Lundell T."/>
            <person name="Morin E."/>
            <person name="Murat C."/>
            <person name="Riley R."/>
            <person name="Ohm R."/>
            <person name="Sun H."/>
            <person name="Tunlid A."/>
            <person name="Henrissat B."/>
            <person name="Grigoriev I.V."/>
            <person name="Hibbett D.S."/>
            <person name="Martin F."/>
        </authorList>
    </citation>
    <scope>NUCLEOTIDE SEQUENCE [LARGE SCALE GENOMIC DNA]</scope>
    <source>
        <strain evidence="2">Ve08.2h10</strain>
    </source>
</reference>
<dbReference type="EMBL" id="KN824876">
    <property type="protein sequence ID" value="KIK98914.1"/>
    <property type="molecule type" value="Genomic_DNA"/>
</dbReference>
<proteinExistence type="predicted"/>
<name>A0A0D0E8Y3_9AGAM</name>
<reference evidence="1 2" key="1">
    <citation type="submission" date="2014-04" db="EMBL/GenBank/DDBJ databases">
        <authorList>
            <consortium name="DOE Joint Genome Institute"/>
            <person name="Kuo A."/>
            <person name="Kohler A."/>
            <person name="Jargeat P."/>
            <person name="Nagy L.G."/>
            <person name="Floudas D."/>
            <person name="Copeland A."/>
            <person name="Barry K.W."/>
            <person name="Cichocki N."/>
            <person name="Veneault-Fourrey C."/>
            <person name="LaButti K."/>
            <person name="Lindquist E.A."/>
            <person name="Lipzen A."/>
            <person name="Lundell T."/>
            <person name="Morin E."/>
            <person name="Murat C."/>
            <person name="Sun H."/>
            <person name="Tunlid A."/>
            <person name="Henrissat B."/>
            <person name="Grigoriev I.V."/>
            <person name="Hibbett D.S."/>
            <person name="Martin F."/>
            <person name="Nordberg H.P."/>
            <person name="Cantor M.N."/>
            <person name="Hua S.X."/>
        </authorList>
    </citation>
    <scope>NUCLEOTIDE SEQUENCE [LARGE SCALE GENOMIC DNA]</scope>
    <source>
        <strain evidence="1 2">Ve08.2h10</strain>
    </source>
</reference>